<sequence>MQSPMMRGPMLPVFQPRMSTANLKKQTPCVSARPVFRRQNSPLHQKNPMNQPVQQRVTPAMAAPMQAMPRMATAGIIGRPAQTRQPTAPMSQKRQYTHQPFFMSETAKTVVMPPKPQAYDGTPKMRQGGASPVYQMPRQDTGVSRASFVPSYHVTGVYPPPQVFSGQKPAKQMNMAAPSPSRQSTAAAPQFGARAAQPQGRNNTHVAFRGRNQAKTTSAQREPSVFNKMVSTIKEHTSILPKIETKEATQLIGGFVTGTLSVLAHIVGDIRGDIINGLFKSDDPSYDAAKAYYYATNGNPPPVPSAMTHRIDYLEEIEKCTMSRCPSARGRQNTGMRQRMSTQPLHMPTPTAQPMHMVAPPTPQVHMVRPQTQKNFEYAPQFYDPPPKPVVQQPQVFGQDPQMFSMMSERTLEEFLLNDGYLNSAPPSIPR</sequence>
<gene>
    <name evidence="2" type="ORF">BgAZ_106050</name>
</gene>
<feature type="region of interest" description="Disordered" evidence="1">
    <location>
        <begin position="172"/>
        <end position="204"/>
    </location>
</feature>
<dbReference type="Proteomes" id="UP001230268">
    <property type="component" value="Unassembled WGS sequence"/>
</dbReference>
<reference evidence="2" key="1">
    <citation type="submission" date="2023-08" db="EMBL/GenBank/DDBJ databases">
        <title>Draft sequence of the Babesia gibsoni genome.</title>
        <authorList>
            <person name="Yamagishi J.Y."/>
            <person name="Xuan X.X."/>
        </authorList>
    </citation>
    <scope>NUCLEOTIDE SEQUENCE</scope>
    <source>
        <strain evidence="2">Azabu</strain>
    </source>
</reference>
<accession>A0AAD8PG14</accession>
<proteinExistence type="predicted"/>
<comment type="caution">
    <text evidence="2">The sequence shown here is derived from an EMBL/GenBank/DDBJ whole genome shotgun (WGS) entry which is preliminary data.</text>
</comment>
<name>A0AAD8PG14_BABGI</name>
<evidence type="ECO:0000256" key="1">
    <source>
        <dbReference type="SAM" id="MobiDB-lite"/>
    </source>
</evidence>
<keyword evidence="3" id="KW-1185">Reference proteome</keyword>
<organism evidence="2 3">
    <name type="scientific">Babesia gibsoni</name>
    <dbReference type="NCBI Taxonomy" id="33632"/>
    <lineage>
        <taxon>Eukaryota</taxon>
        <taxon>Sar</taxon>
        <taxon>Alveolata</taxon>
        <taxon>Apicomplexa</taxon>
        <taxon>Aconoidasida</taxon>
        <taxon>Piroplasmida</taxon>
        <taxon>Babesiidae</taxon>
        <taxon>Babesia</taxon>
    </lineage>
</organism>
<evidence type="ECO:0000313" key="2">
    <source>
        <dbReference type="EMBL" id="KAK1444699.1"/>
    </source>
</evidence>
<dbReference type="EMBL" id="JAVEPI010000001">
    <property type="protein sequence ID" value="KAK1444699.1"/>
    <property type="molecule type" value="Genomic_DNA"/>
</dbReference>
<dbReference type="AlphaFoldDB" id="A0AAD8PG14"/>
<protein>
    <submittedName>
        <fullName evidence="2">Uncharacterized protein</fullName>
    </submittedName>
</protein>
<feature type="compositionally biased region" description="Low complexity" evidence="1">
    <location>
        <begin position="186"/>
        <end position="201"/>
    </location>
</feature>
<evidence type="ECO:0000313" key="3">
    <source>
        <dbReference type="Proteomes" id="UP001230268"/>
    </source>
</evidence>